<dbReference type="EMBL" id="APQL01000012">
    <property type="protein sequence ID" value="ENW03140.1"/>
    <property type="molecule type" value="Genomic_DNA"/>
</dbReference>
<name>N9F744_9GAMM</name>
<evidence type="ECO:0000313" key="2">
    <source>
        <dbReference type="Proteomes" id="UP000017670"/>
    </source>
</evidence>
<reference evidence="1 2" key="1">
    <citation type="submission" date="2013-02" db="EMBL/GenBank/DDBJ databases">
        <title>The Genome Sequence of Acinetobacter beijerinckii CIP 110307.</title>
        <authorList>
            <consortium name="The Broad Institute Genome Sequencing Platform"/>
            <consortium name="The Broad Institute Genome Sequencing Center for Infectious Disease"/>
            <person name="Cerqueira G."/>
            <person name="Feldgarden M."/>
            <person name="Courvalin P."/>
            <person name="Perichon B."/>
            <person name="Grillot-Courvalin C."/>
            <person name="Clermont D."/>
            <person name="Rocha E."/>
            <person name="Yoon E.-J."/>
            <person name="Nemec A."/>
            <person name="Walker B."/>
            <person name="Young S.K."/>
            <person name="Zeng Q."/>
            <person name="Gargeya S."/>
            <person name="Fitzgerald M."/>
            <person name="Haas B."/>
            <person name="Abouelleil A."/>
            <person name="Alvarado L."/>
            <person name="Arachchi H.M."/>
            <person name="Berlin A.M."/>
            <person name="Chapman S.B."/>
            <person name="Dewar J."/>
            <person name="Goldberg J."/>
            <person name="Griggs A."/>
            <person name="Gujja S."/>
            <person name="Hansen M."/>
            <person name="Howarth C."/>
            <person name="Imamovic A."/>
            <person name="Larimer J."/>
            <person name="McCowan C."/>
            <person name="Murphy C."/>
            <person name="Neiman D."/>
            <person name="Pearson M."/>
            <person name="Priest M."/>
            <person name="Roberts A."/>
            <person name="Saif S."/>
            <person name="Shea T."/>
            <person name="Sisk P."/>
            <person name="Sykes S."/>
            <person name="Wortman J."/>
            <person name="Nusbaum C."/>
            <person name="Birren B."/>
        </authorList>
    </citation>
    <scope>NUCLEOTIDE SEQUENCE [LARGE SCALE GENOMIC DNA]</scope>
    <source>
        <strain evidence="1 2">CIP 110307</strain>
    </source>
</reference>
<dbReference type="AlphaFoldDB" id="N9F744"/>
<dbReference type="PATRIC" id="fig|1217648.3.peg.3085"/>
<dbReference type="HOGENOM" id="CLU_3075669_0_0_6"/>
<comment type="caution">
    <text evidence="1">The sequence shown here is derived from an EMBL/GenBank/DDBJ whole genome shotgun (WGS) entry which is preliminary data.</text>
</comment>
<dbReference type="STRING" id="262668.GCA_000931715_02254"/>
<sequence>MFQNWLINKQLYACFSVRECLFRVLTFLPNFIKMKNVSNHELNASINDLPFK</sequence>
<gene>
    <name evidence="1" type="ORF">F933_03170</name>
</gene>
<protein>
    <submittedName>
        <fullName evidence="1">Uncharacterized protein</fullName>
    </submittedName>
</protein>
<accession>N9F744</accession>
<organism evidence="1 2">
    <name type="scientific">Acinetobacter beijerinckii CIP 110307</name>
    <dbReference type="NCBI Taxonomy" id="1217648"/>
    <lineage>
        <taxon>Bacteria</taxon>
        <taxon>Pseudomonadati</taxon>
        <taxon>Pseudomonadota</taxon>
        <taxon>Gammaproteobacteria</taxon>
        <taxon>Moraxellales</taxon>
        <taxon>Moraxellaceae</taxon>
        <taxon>Acinetobacter</taxon>
    </lineage>
</organism>
<proteinExistence type="predicted"/>
<keyword evidence="2" id="KW-1185">Reference proteome</keyword>
<dbReference type="Proteomes" id="UP000017670">
    <property type="component" value="Unassembled WGS sequence"/>
</dbReference>
<evidence type="ECO:0000313" key="1">
    <source>
        <dbReference type="EMBL" id="ENW03140.1"/>
    </source>
</evidence>